<feature type="region of interest" description="Disordered" evidence="1">
    <location>
        <begin position="27"/>
        <end position="46"/>
    </location>
</feature>
<name>A0A8J5J5P5_9STRA</name>
<organism evidence="2 3">
    <name type="scientific">Phytophthora aleatoria</name>
    <dbReference type="NCBI Taxonomy" id="2496075"/>
    <lineage>
        <taxon>Eukaryota</taxon>
        <taxon>Sar</taxon>
        <taxon>Stramenopiles</taxon>
        <taxon>Oomycota</taxon>
        <taxon>Peronosporomycetes</taxon>
        <taxon>Peronosporales</taxon>
        <taxon>Peronosporaceae</taxon>
        <taxon>Phytophthora</taxon>
    </lineage>
</organism>
<keyword evidence="3" id="KW-1185">Reference proteome</keyword>
<feature type="compositionally biased region" description="Polar residues" evidence="1">
    <location>
        <begin position="36"/>
        <end position="46"/>
    </location>
</feature>
<evidence type="ECO:0000256" key="1">
    <source>
        <dbReference type="SAM" id="MobiDB-lite"/>
    </source>
</evidence>
<gene>
    <name evidence="2" type="ORF">JG688_00001583</name>
</gene>
<reference evidence="2" key="1">
    <citation type="submission" date="2021-01" db="EMBL/GenBank/DDBJ databases">
        <title>Phytophthora aleatoria, a newly-described species from Pinus radiata is distinct from Phytophthora cactorum isolates based on comparative genomics.</title>
        <authorList>
            <person name="Mcdougal R."/>
            <person name="Panda P."/>
            <person name="Williams N."/>
            <person name="Studholme D.J."/>
        </authorList>
    </citation>
    <scope>NUCLEOTIDE SEQUENCE</scope>
    <source>
        <strain evidence="2">NZFS 4037</strain>
    </source>
</reference>
<protein>
    <recommendedName>
        <fullName evidence="4">SWIM-type domain-containing protein</fullName>
    </recommendedName>
</protein>
<accession>A0A8J5J5P5</accession>
<evidence type="ECO:0000313" key="2">
    <source>
        <dbReference type="EMBL" id="KAG6976226.1"/>
    </source>
</evidence>
<comment type="caution">
    <text evidence="2">The sequence shown here is derived from an EMBL/GenBank/DDBJ whole genome shotgun (WGS) entry which is preliminary data.</text>
</comment>
<evidence type="ECO:0008006" key="4">
    <source>
        <dbReference type="Google" id="ProtNLM"/>
    </source>
</evidence>
<dbReference type="AlphaFoldDB" id="A0A8J5J5P5"/>
<dbReference type="Proteomes" id="UP000709295">
    <property type="component" value="Unassembled WGS sequence"/>
</dbReference>
<evidence type="ECO:0000313" key="3">
    <source>
        <dbReference type="Proteomes" id="UP000709295"/>
    </source>
</evidence>
<dbReference type="EMBL" id="JAENGY010000037">
    <property type="protein sequence ID" value="KAG6976226.1"/>
    <property type="molecule type" value="Genomic_DNA"/>
</dbReference>
<proteinExistence type="predicted"/>
<sequence>MEASIVHYLQNWDLVLVRVSPSTRIPATTEDALEPSPSNNTSTQLSDVRRSYEAANYSRLIWVGMPIGGWVVDATSRSCMCLLWRKAGICLHVIKAKQFAELPCPGMPLPLQRFVTPTSQRPRNRTARSNNAESITEITAIAEGAVVYGPPTLQDSREAIRLDLGERDSSDAEDRPGENVTAHPGAVQVLKAASLHVLDNTEMTILCSATSCQQRQRCSCQGNNIQRASLCVRNLGVMKMMQSSPAFSTYFDL</sequence>